<dbReference type="AlphaFoldDB" id="A0A7M4DQI5"/>
<evidence type="ECO:0000313" key="2">
    <source>
        <dbReference type="Proteomes" id="UP000419743"/>
    </source>
</evidence>
<dbReference type="RefSeq" id="WP_197522761.1">
    <property type="nucleotide sequence ID" value="NZ_CACRYJ010000062.1"/>
</dbReference>
<dbReference type="InterPro" id="IPR046288">
    <property type="entry name" value="DUF6325"/>
</dbReference>
<organism evidence="1 2">
    <name type="scientific">Occultella aeris</name>
    <dbReference type="NCBI Taxonomy" id="2761496"/>
    <lineage>
        <taxon>Bacteria</taxon>
        <taxon>Bacillati</taxon>
        <taxon>Actinomycetota</taxon>
        <taxon>Actinomycetes</taxon>
        <taxon>Micrococcales</taxon>
        <taxon>Ruaniaceae</taxon>
        <taxon>Occultella</taxon>
    </lineage>
</organism>
<gene>
    <name evidence="1" type="ORF">HALOF300_04425</name>
</gene>
<dbReference type="Pfam" id="PF19850">
    <property type="entry name" value="DUF6325"/>
    <property type="match status" value="1"/>
</dbReference>
<dbReference type="EMBL" id="CACRYJ010000062">
    <property type="protein sequence ID" value="VZO39729.1"/>
    <property type="molecule type" value="Genomic_DNA"/>
</dbReference>
<comment type="caution">
    <text evidence="1">The sequence shown here is derived from an EMBL/GenBank/DDBJ whole genome shotgun (WGS) entry which is preliminary data.</text>
</comment>
<protein>
    <recommendedName>
        <fullName evidence="3">DUF1269 domain-containing protein</fullName>
    </recommendedName>
</protein>
<keyword evidence="2" id="KW-1185">Reference proteome</keyword>
<evidence type="ECO:0000313" key="1">
    <source>
        <dbReference type="EMBL" id="VZO39729.1"/>
    </source>
</evidence>
<sequence>MTESLDEIGPIDYLVLEFPGNQFRGDVFPRLLDLVDGGLIRIIDLLFVRKEADGEVTMLTISDLDGDGELDLAVFEGASTGLIGEDDLDDVGGVIEPGSSAAVLIYENLWAVPFAAAVRASGGQLVSNGRIPLHEFLESLDETEADA</sequence>
<accession>A0A7M4DQI5</accession>
<reference evidence="1 2" key="1">
    <citation type="submission" date="2019-11" db="EMBL/GenBank/DDBJ databases">
        <authorList>
            <person name="Criscuolo A."/>
        </authorList>
    </citation>
    <scope>NUCLEOTIDE SEQUENCE [LARGE SCALE GENOMIC DNA]</scope>
    <source>
        <strain evidence="1">CIP111667</strain>
    </source>
</reference>
<name>A0A7M4DQI5_9MICO</name>
<dbReference type="Proteomes" id="UP000419743">
    <property type="component" value="Unassembled WGS sequence"/>
</dbReference>
<evidence type="ECO:0008006" key="3">
    <source>
        <dbReference type="Google" id="ProtNLM"/>
    </source>
</evidence>
<proteinExistence type="predicted"/>